<comment type="cofactor">
    <cofactor evidence="1">
        <name>pyridoxal 5'-phosphate</name>
        <dbReference type="ChEBI" id="CHEBI:597326"/>
    </cofactor>
</comment>
<dbReference type="EMBL" id="CP002353">
    <property type="protein sequence ID" value="ADV61053.1"/>
    <property type="molecule type" value="Genomic_DNA"/>
</dbReference>
<dbReference type="InParanoid" id="E8QYS7"/>
<dbReference type="FunFam" id="3.20.10.10:FF:000002">
    <property type="entry name" value="D-alanine aminotransferase"/>
    <property type="match status" value="1"/>
</dbReference>
<dbReference type="HOGENOM" id="CLU_020844_4_1_0"/>
<dbReference type="KEGG" id="ipa:Isop_0458"/>
<dbReference type="GO" id="GO:0005829">
    <property type="term" value="C:cytosol"/>
    <property type="evidence" value="ECO:0007669"/>
    <property type="project" value="TreeGrafter"/>
</dbReference>
<reference evidence="5 6" key="2">
    <citation type="journal article" date="2011" name="Stand. Genomic Sci.">
        <title>Complete genome sequence of Isosphaera pallida type strain (IS1B).</title>
        <authorList>
            <consortium name="US DOE Joint Genome Institute (JGI-PGF)"/>
            <person name="Goker M."/>
            <person name="Cleland D."/>
            <person name="Saunders E."/>
            <person name="Lapidus A."/>
            <person name="Nolan M."/>
            <person name="Lucas S."/>
            <person name="Hammon N."/>
            <person name="Deshpande S."/>
            <person name="Cheng J.F."/>
            <person name="Tapia R."/>
            <person name="Han C."/>
            <person name="Goodwin L."/>
            <person name="Pitluck S."/>
            <person name="Liolios K."/>
            <person name="Pagani I."/>
            <person name="Ivanova N."/>
            <person name="Mavromatis K."/>
            <person name="Pati A."/>
            <person name="Chen A."/>
            <person name="Palaniappan K."/>
            <person name="Land M."/>
            <person name="Hauser L."/>
            <person name="Chang Y.J."/>
            <person name="Jeffries C.D."/>
            <person name="Detter J.C."/>
            <person name="Beck B."/>
            <person name="Woyke T."/>
            <person name="Bristow J."/>
            <person name="Eisen J.A."/>
            <person name="Markowitz V."/>
            <person name="Hugenholtz P."/>
            <person name="Kyrpides N.C."/>
            <person name="Klenk H.P."/>
        </authorList>
    </citation>
    <scope>NUCLEOTIDE SEQUENCE [LARGE SCALE GENOMIC DNA]</scope>
    <source>
        <strain evidence="6">ATCC 43644 / DSM 9630 / IS1B</strain>
    </source>
</reference>
<dbReference type="Gene3D" id="3.20.10.10">
    <property type="entry name" value="D-amino Acid Aminotransferase, subunit A, domain 2"/>
    <property type="match status" value="1"/>
</dbReference>
<evidence type="ECO:0000313" key="5">
    <source>
        <dbReference type="EMBL" id="ADV61053.1"/>
    </source>
</evidence>
<dbReference type="InterPro" id="IPR036038">
    <property type="entry name" value="Aminotransferase-like"/>
</dbReference>
<dbReference type="Gene3D" id="3.30.470.10">
    <property type="match status" value="1"/>
</dbReference>
<protein>
    <submittedName>
        <fullName evidence="5">Aminotransferase class IV</fullName>
    </submittedName>
</protein>
<dbReference type="SUPFAM" id="SSF56752">
    <property type="entry name" value="D-aminoacid aminotransferase-like PLP-dependent enzymes"/>
    <property type="match status" value="1"/>
</dbReference>
<evidence type="ECO:0000256" key="4">
    <source>
        <dbReference type="SAM" id="MobiDB-lite"/>
    </source>
</evidence>
<organism evidence="5 6">
    <name type="scientific">Isosphaera pallida (strain ATCC 43644 / DSM 9630 / IS1B)</name>
    <dbReference type="NCBI Taxonomy" id="575540"/>
    <lineage>
        <taxon>Bacteria</taxon>
        <taxon>Pseudomonadati</taxon>
        <taxon>Planctomycetota</taxon>
        <taxon>Planctomycetia</taxon>
        <taxon>Isosphaerales</taxon>
        <taxon>Isosphaeraceae</taxon>
        <taxon>Isosphaera</taxon>
    </lineage>
</organism>
<dbReference type="GO" id="GO:0046394">
    <property type="term" value="P:carboxylic acid biosynthetic process"/>
    <property type="evidence" value="ECO:0007669"/>
    <property type="project" value="UniProtKB-ARBA"/>
</dbReference>
<gene>
    <name evidence="5" type="ordered locus">Isop_0458</name>
</gene>
<comment type="similarity">
    <text evidence="2">Belongs to the class-IV pyridoxal-phosphate-dependent aminotransferase family.</text>
</comment>
<keyword evidence="5" id="KW-0032">Aminotransferase</keyword>
<evidence type="ECO:0000256" key="1">
    <source>
        <dbReference type="ARBA" id="ARBA00001933"/>
    </source>
</evidence>
<reference key="1">
    <citation type="submission" date="2010-11" db="EMBL/GenBank/DDBJ databases">
        <title>The complete sequence of chromosome of Isophaera pallida ATCC 43644.</title>
        <authorList>
            <consortium name="US DOE Joint Genome Institute (JGI-PGF)"/>
            <person name="Lucas S."/>
            <person name="Copeland A."/>
            <person name="Lapidus A."/>
            <person name="Bruce D."/>
            <person name="Goodwin L."/>
            <person name="Pitluck S."/>
            <person name="Kyrpides N."/>
            <person name="Mavromatis K."/>
            <person name="Pagani I."/>
            <person name="Ivanova N."/>
            <person name="Saunders E."/>
            <person name="Brettin T."/>
            <person name="Detter J.C."/>
            <person name="Han C."/>
            <person name="Tapia R."/>
            <person name="Land M."/>
            <person name="Hauser L."/>
            <person name="Markowitz V."/>
            <person name="Cheng J.-F."/>
            <person name="Hugenholtz P."/>
            <person name="Woyke T."/>
            <person name="Wu D."/>
            <person name="Eisen J.A."/>
        </authorList>
    </citation>
    <scope>NUCLEOTIDE SEQUENCE</scope>
    <source>
        <strain>ATCC 43644</strain>
    </source>
</reference>
<dbReference type="AlphaFoldDB" id="E8QYS7"/>
<dbReference type="Pfam" id="PF01063">
    <property type="entry name" value="Aminotran_4"/>
    <property type="match status" value="1"/>
</dbReference>
<keyword evidence="5" id="KW-0808">Transferase</keyword>
<feature type="region of interest" description="Disordered" evidence="4">
    <location>
        <begin position="311"/>
        <end position="330"/>
    </location>
</feature>
<dbReference type="Proteomes" id="UP000008631">
    <property type="component" value="Chromosome"/>
</dbReference>
<dbReference type="GO" id="GO:0008652">
    <property type="term" value="P:amino acid biosynthetic process"/>
    <property type="evidence" value="ECO:0007669"/>
    <property type="project" value="UniProtKB-ARBA"/>
</dbReference>
<name>E8QYS7_ISOPI</name>
<sequence length="330" mass="36101">MSDVAGPRSLACLNGEFAPPEETRVPIWDRGFLFGDSVYEVVRLYDGRCWLESAHLRRLEHSLAAVRITGVDLTQLMSRTRQTIEQSGVREGTVYIQITRGVAPRRHAFPAPGTPPTELIVVQPFDVRPTRLRQETGVGVVSRPDHRWKRCDIKSTNLLANVLAAQDAAEAECLEAVLFDARGYVTEATHSSVLWVRGGRIAATPEGPEILPGTTRHLARKLAERIGRSFVEEEVTLDELRTQTAEVMLVGTTIEVMPVVKLDGRPIRDGRPGPITRALQDAYAQALAEWLAAGPNAPDPWADFGVGMRRSSAHHDTSSASSASLTTAAS</sequence>
<dbReference type="InterPro" id="IPR001544">
    <property type="entry name" value="Aminotrans_IV"/>
</dbReference>
<dbReference type="InterPro" id="IPR050571">
    <property type="entry name" value="Class-IV_PLP-Dep_Aminotrnsfr"/>
</dbReference>
<evidence type="ECO:0000256" key="3">
    <source>
        <dbReference type="ARBA" id="ARBA00022898"/>
    </source>
</evidence>
<keyword evidence="3" id="KW-0663">Pyridoxal phosphate</keyword>
<dbReference type="GO" id="GO:0008483">
    <property type="term" value="F:transaminase activity"/>
    <property type="evidence" value="ECO:0007669"/>
    <property type="project" value="UniProtKB-KW"/>
</dbReference>
<evidence type="ECO:0000256" key="2">
    <source>
        <dbReference type="ARBA" id="ARBA00009320"/>
    </source>
</evidence>
<dbReference type="InterPro" id="IPR043131">
    <property type="entry name" value="BCAT-like_N"/>
</dbReference>
<dbReference type="PANTHER" id="PTHR42743:SF10">
    <property type="entry name" value="D-ALANINE AMINOTRANSFERASE"/>
    <property type="match status" value="1"/>
</dbReference>
<dbReference type="eggNOG" id="COG0115">
    <property type="taxonomic scope" value="Bacteria"/>
</dbReference>
<proteinExistence type="inferred from homology"/>
<accession>E8QYS7</accession>
<dbReference type="OrthoDB" id="9805628at2"/>
<dbReference type="PANTHER" id="PTHR42743">
    <property type="entry name" value="AMINO-ACID AMINOTRANSFERASE"/>
    <property type="match status" value="1"/>
</dbReference>
<keyword evidence="6" id="KW-1185">Reference proteome</keyword>
<dbReference type="RefSeq" id="WP_013563342.1">
    <property type="nucleotide sequence ID" value="NC_014962.1"/>
</dbReference>
<dbReference type="STRING" id="575540.Isop_0458"/>
<dbReference type="InterPro" id="IPR043132">
    <property type="entry name" value="BCAT-like_C"/>
</dbReference>
<feature type="compositionally biased region" description="Low complexity" evidence="4">
    <location>
        <begin position="318"/>
        <end position="330"/>
    </location>
</feature>
<evidence type="ECO:0000313" key="6">
    <source>
        <dbReference type="Proteomes" id="UP000008631"/>
    </source>
</evidence>